<keyword evidence="5" id="KW-1185">Reference proteome</keyword>
<reference evidence="4 5" key="1">
    <citation type="submission" date="2023-08" db="EMBL/GenBank/DDBJ databases">
        <title>genomic of G39.</title>
        <authorList>
            <person name="Wang Y."/>
        </authorList>
    </citation>
    <scope>NUCLEOTIDE SEQUENCE [LARGE SCALE GENOMIC DNA]</scope>
    <source>
        <strain evidence="4 5">G39</strain>
    </source>
</reference>
<proteinExistence type="predicted"/>
<dbReference type="Pfam" id="PF00072">
    <property type="entry name" value="Response_reg"/>
    <property type="match status" value="1"/>
</dbReference>
<sequence length="149" mass="16645">MAHILIADDDELIAEMAADILIKAGHACGWVTEGTKLLDLLRWRRPDVLLLDQDMPGLTGKQVLREIRQSEKHYDLPVIMFTAIHGAYDEQAALYGGAQGHIRKPFLDKFLVRTVELVLASREGRPSHLSLSEALGYQSQVPDPAHRLV</sequence>
<dbReference type="InterPro" id="IPR001789">
    <property type="entry name" value="Sig_transdc_resp-reg_receiver"/>
</dbReference>
<evidence type="ECO:0000256" key="2">
    <source>
        <dbReference type="PROSITE-ProRule" id="PRU00169"/>
    </source>
</evidence>
<evidence type="ECO:0000313" key="4">
    <source>
        <dbReference type="EMBL" id="MDP4575726.1"/>
    </source>
</evidence>
<dbReference type="PANTHER" id="PTHR44591:SF3">
    <property type="entry name" value="RESPONSE REGULATORY DOMAIN-CONTAINING PROTEIN"/>
    <property type="match status" value="1"/>
</dbReference>
<dbReference type="SUPFAM" id="SSF52172">
    <property type="entry name" value="CheY-like"/>
    <property type="match status" value="1"/>
</dbReference>
<dbReference type="Proteomes" id="UP001240639">
    <property type="component" value="Unassembled WGS sequence"/>
</dbReference>
<keyword evidence="1 2" id="KW-0597">Phosphoprotein</keyword>
<dbReference type="InterPro" id="IPR011006">
    <property type="entry name" value="CheY-like_superfamily"/>
</dbReference>
<organism evidence="4 5">
    <name type="scientific">Qipengyuania profundimaris</name>
    <dbReference type="NCBI Taxonomy" id="3067652"/>
    <lineage>
        <taxon>Bacteria</taxon>
        <taxon>Pseudomonadati</taxon>
        <taxon>Pseudomonadota</taxon>
        <taxon>Alphaproteobacteria</taxon>
        <taxon>Sphingomonadales</taxon>
        <taxon>Erythrobacteraceae</taxon>
        <taxon>Qipengyuania</taxon>
    </lineage>
</organism>
<evidence type="ECO:0000313" key="5">
    <source>
        <dbReference type="Proteomes" id="UP001240639"/>
    </source>
</evidence>
<feature type="modified residue" description="4-aspartylphosphate" evidence="2">
    <location>
        <position position="52"/>
    </location>
</feature>
<dbReference type="Gene3D" id="3.40.50.2300">
    <property type="match status" value="1"/>
</dbReference>
<evidence type="ECO:0000259" key="3">
    <source>
        <dbReference type="PROSITE" id="PS50110"/>
    </source>
</evidence>
<feature type="domain" description="Response regulatory" evidence="3">
    <location>
        <begin position="3"/>
        <end position="119"/>
    </location>
</feature>
<dbReference type="EMBL" id="JAVAIM010000001">
    <property type="protein sequence ID" value="MDP4575726.1"/>
    <property type="molecule type" value="Genomic_DNA"/>
</dbReference>
<name>A0ABT9HRD2_9SPHN</name>
<accession>A0ABT9HRD2</accession>
<evidence type="ECO:0000256" key="1">
    <source>
        <dbReference type="ARBA" id="ARBA00022553"/>
    </source>
</evidence>
<dbReference type="InterPro" id="IPR050595">
    <property type="entry name" value="Bact_response_regulator"/>
</dbReference>
<dbReference type="RefSeq" id="WP_305932980.1">
    <property type="nucleotide sequence ID" value="NZ_JAVAIM010000001.1"/>
</dbReference>
<gene>
    <name evidence="4" type="ORF">Q9K02_11300</name>
</gene>
<protein>
    <submittedName>
        <fullName evidence="4">Response regulator</fullName>
    </submittedName>
</protein>
<dbReference type="PANTHER" id="PTHR44591">
    <property type="entry name" value="STRESS RESPONSE REGULATOR PROTEIN 1"/>
    <property type="match status" value="1"/>
</dbReference>
<dbReference type="SMART" id="SM00448">
    <property type="entry name" value="REC"/>
    <property type="match status" value="1"/>
</dbReference>
<dbReference type="PROSITE" id="PS50110">
    <property type="entry name" value="RESPONSE_REGULATORY"/>
    <property type="match status" value="1"/>
</dbReference>
<comment type="caution">
    <text evidence="4">The sequence shown here is derived from an EMBL/GenBank/DDBJ whole genome shotgun (WGS) entry which is preliminary data.</text>
</comment>